<dbReference type="InterPro" id="IPR027379">
    <property type="entry name" value="CLS_N"/>
</dbReference>
<evidence type="ECO:0000256" key="10">
    <source>
        <dbReference type="ARBA" id="ARBA00023209"/>
    </source>
</evidence>
<feature type="transmembrane region" description="Helical" evidence="13">
    <location>
        <begin position="87"/>
        <end position="105"/>
    </location>
</feature>
<evidence type="ECO:0000256" key="11">
    <source>
        <dbReference type="ARBA" id="ARBA00023264"/>
    </source>
</evidence>
<feature type="transmembrane region" description="Helical" evidence="13">
    <location>
        <begin position="6"/>
        <end position="22"/>
    </location>
</feature>
<reference evidence="15 16" key="1">
    <citation type="submission" date="2018-02" db="EMBL/GenBank/DDBJ databases">
        <title>Mycoplasma marinum and Mycoplasma todarodis sp. nov., moderately halophilic and psychrotolerant mycoplasmas isolated from cephalopods.</title>
        <authorList>
            <person name="Viver T."/>
        </authorList>
    </citation>
    <scope>NUCLEOTIDE SEQUENCE [LARGE SCALE GENOMIC DNA]</scope>
    <source>
        <strain evidence="15 16">5H</strain>
    </source>
</reference>
<feature type="transmembrane region" description="Helical" evidence="13">
    <location>
        <begin position="29"/>
        <end position="49"/>
    </location>
</feature>
<evidence type="ECO:0000259" key="14">
    <source>
        <dbReference type="PROSITE" id="PS50035"/>
    </source>
</evidence>
<evidence type="ECO:0000256" key="8">
    <source>
        <dbReference type="ARBA" id="ARBA00023098"/>
    </source>
</evidence>
<dbReference type="GO" id="GO:0008808">
    <property type="term" value="F:cardiolipin synthase activity"/>
    <property type="evidence" value="ECO:0007669"/>
    <property type="project" value="UniProtKB-UniRule"/>
</dbReference>
<dbReference type="Proteomes" id="UP000291072">
    <property type="component" value="Unassembled WGS sequence"/>
</dbReference>
<evidence type="ECO:0000256" key="6">
    <source>
        <dbReference type="ARBA" id="ARBA00022737"/>
    </source>
</evidence>
<evidence type="ECO:0000256" key="12">
    <source>
        <dbReference type="NCBIfam" id="TIGR04265"/>
    </source>
</evidence>
<protein>
    <recommendedName>
        <fullName evidence="12">Cardiolipin synthase</fullName>
        <ecNumber evidence="12">2.7.8.-</ecNumber>
    </recommendedName>
</protein>
<dbReference type="EMBL" id="PSZP01000051">
    <property type="protein sequence ID" value="TCG10392.1"/>
    <property type="molecule type" value="Genomic_DNA"/>
</dbReference>
<keyword evidence="11" id="KW-1208">Phospholipid metabolism</keyword>
<dbReference type="InterPro" id="IPR025202">
    <property type="entry name" value="PLD-like_dom"/>
</dbReference>
<dbReference type="GO" id="GO:0005886">
    <property type="term" value="C:plasma membrane"/>
    <property type="evidence" value="ECO:0007669"/>
    <property type="project" value="UniProtKB-SubCell"/>
</dbReference>
<comment type="subcellular location">
    <subcellularLocation>
        <location evidence="1">Cell membrane</location>
        <topology evidence="1">Multi-pass membrane protein</topology>
    </subcellularLocation>
</comment>
<dbReference type="AlphaFoldDB" id="A0A4R0XLU2"/>
<name>A0A4R0XLU2_9MOLU</name>
<dbReference type="PROSITE" id="PS50035">
    <property type="entry name" value="PLD"/>
    <property type="match status" value="2"/>
</dbReference>
<dbReference type="Pfam" id="PF13091">
    <property type="entry name" value="PLDc_2"/>
    <property type="match status" value="2"/>
</dbReference>
<feature type="transmembrane region" description="Helical" evidence="13">
    <location>
        <begin position="55"/>
        <end position="75"/>
    </location>
</feature>
<dbReference type="InterPro" id="IPR022924">
    <property type="entry name" value="Cardiolipin_synthase"/>
</dbReference>
<keyword evidence="2" id="KW-1003">Cell membrane</keyword>
<sequence length="514" mass="59399">MKKSHLTVGFFLLIFLYNLITMKIIRRIFTLLLTLSFIAAVGYLLFGLYEWGVHLTVLILFAVYLITAIWALLLFAQKRHLPAKASWYLMVILLPVFGIVIYMIFGRRYKGRKSLEDFRKQYSETYNIQEKSVKTKNEILNEQTNFSKLPILNGDLKIYDNGMFAFKEMFDDLKKAKKFIHLNYYIIKMSEIWEELKQILINKVEEGVEVRLIVDDFGRWALPWYEIKSLKKKGIDISIYDKVSFPFISSQNGCRSHRKYASIDGVVGYTGGVNLSDEYVNYSKEYGLWEDLIMRVEGQAVRAFSLLFINDWKLINNIVLDVKEYAPKVKSKFKNNVVLVEDSPEISIPLMQDSLVHWISKAKKSITLSTPYFVPTAEVVGALRTASLSGIEVKLFLPGQADKKSAFQASRGNAALLEEFGVKTYLIKDKFLHSKAGIFDGETAYLGTMNIDIRSFHSQFENLSLFEGPEVKKLEKIFERYEKNATPLKKMGYNPKGLWNRIRMTFLKILAPMM</sequence>
<evidence type="ECO:0000256" key="4">
    <source>
        <dbReference type="ARBA" id="ARBA00022679"/>
    </source>
</evidence>
<dbReference type="Gene3D" id="3.30.870.10">
    <property type="entry name" value="Endonuclease Chain A"/>
    <property type="match status" value="2"/>
</dbReference>
<dbReference type="PANTHER" id="PTHR21248">
    <property type="entry name" value="CARDIOLIPIN SYNTHASE"/>
    <property type="match status" value="1"/>
</dbReference>
<dbReference type="CDD" id="cd09110">
    <property type="entry name" value="PLDc_CLS_1"/>
    <property type="match status" value="1"/>
</dbReference>
<evidence type="ECO:0000256" key="13">
    <source>
        <dbReference type="SAM" id="Phobius"/>
    </source>
</evidence>
<dbReference type="CDD" id="cd09112">
    <property type="entry name" value="PLDc_CLS_2"/>
    <property type="match status" value="1"/>
</dbReference>
<comment type="caution">
    <text evidence="15">The sequence shown here is derived from an EMBL/GenBank/DDBJ whole genome shotgun (WGS) entry which is preliminary data.</text>
</comment>
<dbReference type="InterPro" id="IPR001736">
    <property type="entry name" value="PLipase_D/transphosphatidylase"/>
</dbReference>
<keyword evidence="6" id="KW-0677">Repeat</keyword>
<dbReference type="PANTHER" id="PTHR21248:SF22">
    <property type="entry name" value="PHOSPHOLIPASE D"/>
    <property type="match status" value="1"/>
</dbReference>
<dbReference type="NCBIfam" id="TIGR04265">
    <property type="entry name" value="bac_cardiolipin"/>
    <property type="match status" value="1"/>
</dbReference>
<feature type="domain" description="PLD phosphodiesterase" evidence="14">
    <location>
        <begin position="257"/>
        <end position="279"/>
    </location>
</feature>
<keyword evidence="7 13" id="KW-1133">Transmembrane helix</keyword>
<evidence type="ECO:0000256" key="3">
    <source>
        <dbReference type="ARBA" id="ARBA00022516"/>
    </source>
</evidence>
<accession>A0A4R0XLU2</accession>
<keyword evidence="9 13" id="KW-0472">Membrane</keyword>
<evidence type="ECO:0000256" key="7">
    <source>
        <dbReference type="ARBA" id="ARBA00022989"/>
    </source>
</evidence>
<evidence type="ECO:0000256" key="9">
    <source>
        <dbReference type="ARBA" id="ARBA00023136"/>
    </source>
</evidence>
<dbReference type="Pfam" id="PF13396">
    <property type="entry name" value="PLDc_N"/>
    <property type="match status" value="1"/>
</dbReference>
<keyword evidence="16" id="KW-1185">Reference proteome</keyword>
<dbReference type="SUPFAM" id="SSF56024">
    <property type="entry name" value="Phospholipase D/nuclease"/>
    <property type="match status" value="2"/>
</dbReference>
<keyword evidence="8" id="KW-0443">Lipid metabolism</keyword>
<evidence type="ECO:0000256" key="2">
    <source>
        <dbReference type="ARBA" id="ARBA00022475"/>
    </source>
</evidence>
<dbReference type="GO" id="GO:0032049">
    <property type="term" value="P:cardiolipin biosynthetic process"/>
    <property type="evidence" value="ECO:0007669"/>
    <property type="project" value="UniProtKB-UniRule"/>
</dbReference>
<evidence type="ECO:0000256" key="1">
    <source>
        <dbReference type="ARBA" id="ARBA00004651"/>
    </source>
</evidence>
<keyword evidence="10" id="KW-0594">Phospholipid biosynthesis</keyword>
<feature type="domain" description="PLD phosphodiesterase" evidence="14">
    <location>
        <begin position="428"/>
        <end position="455"/>
    </location>
</feature>
<keyword evidence="3" id="KW-0444">Lipid biosynthesis</keyword>
<gene>
    <name evidence="15" type="primary">cls</name>
    <name evidence="15" type="ORF">C4B25_04410</name>
</gene>
<evidence type="ECO:0000256" key="5">
    <source>
        <dbReference type="ARBA" id="ARBA00022692"/>
    </source>
</evidence>
<proteinExistence type="predicted"/>
<dbReference type="OrthoDB" id="9762009at2"/>
<keyword evidence="4" id="KW-0808">Transferase</keyword>
<evidence type="ECO:0000313" key="16">
    <source>
        <dbReference type="Proteomes" id="UP000291072"/>
    </source>
</evidence>
<dbReference type="SMART" id="SM00155">
    <property type="entry name" value="PLDc"/>
    <property type="match status" value="2"/>
</dbReference>
<organism evidence="15 16">
    <name type="scientific">Mycoplasma todarodis</name>
    <dbReference type="NCBI Taxonomy" id="1937191"/>
    <lineage>
        <taxon>Bacteria</taxon>
        <taxon>Bacillati</taxon>
        <taxon>Mycoplasmatota</taxon>
        <taxon>Mollicutes</taxon>
        <taxon>Mycoplasmataceae</taxon>
        <taxon>Mycoplasma</taxon>
    </lineage>
</organism>
<dbReference type="EC" id="2.7.8.-" evidence="12"/>
<keyword evidence="5 13" id="KW-0812">Transmembrane</keyword>
<evidence type="ECO:0000313" key="15">
    <source>
        <dbReference type="EMBL" id="TCG10392.1"/>
    </source>
</evidence>